<dbReference type="GO" id="GO:0005737">
    <property type="term" value="C:cytoplasm"/>
    <property type="evidence" value="ECO:0007669"/>
    <property type="project" value="UniProtKB-ARBA"/>
</dbReference>
<dbReference type="CDD" id="cd03039">
    <property type="entry name" value="GST_N_Sigma_like"/>
    <property type="match status" value="1"/>
</dbReference>
<dbReference type="PANTHER" id="PTHR11571:SF224">
    <property type="entry name" value="HEMATOPOIETIC PROSTAGLANDIN D SYNTHASE"/>
    <property type="match status" value="1"/>
</dbReference>
<comment type="catalytic activity">
    <reaction evidence="4">
        <text>RX + glutathione = an S-substituted glutathione + a halide anion + H(+)</text>
        <dbReference type="Rhea" id="RHEA:16437"/>
        <dbReference type="ChEBI" id="CHEBI:15378"/>
        <dbReference type="ChEBI" id="CHEBI:16042"/>
        <dbReference type="ChEBI" id="CHEBI:17792"/>
        <dbReference type="ChEBI" id="CHEBI:57925"/>
        <dbReference type="ChEBI" id="CHEBI:90779"/>
        <dbReference type="EC" id="2.5.1.18"/>
    </reaction>
</comment>
<dbReference type="Proteomes" id="UP000218231">
    <property type="component" value="Unassembled WGS sequence"/>
</dbReference>
<proteinExistence type="inferred from homology"/>
<dbReference type="Pfam" id="PF02798">
    <property type="entry name" value="GST_N"/>
    <property type="match status" value="1"/>
</dbReference>
<evidence type="ECO:0000256" key="4">
    <source>
        <dbReference type="ARBA" id="ARBA00047960"/>
    </source>
</evidence>
<accession>A0A2A2KNX3</accession>
<dbReference type="InterPro" id="IPR040079">
    <property type="entry name" value="Glutathione_S-Trfase"/>
</dbReference>
<dbReference type="InterPro" id="IPR004046">
    <property type="entry name" value="GST_C"/>
</dbReference>
<dbReference type="PROSITE" id="PS50404">
    <property type="entry name" value="GST_NTER"/>
    <property type="match status" value="1"/>
</dbReference>
<dbReference type="GO" id="GO:0004364">
    <property type="term" value="F:glutathione transferase activity"/>
    <property type="evidence" value="ECO:0007669"/>
    <property type="project" value="UniProtKB-EC"/>
</dbReference>
<dbReference type="InterPro" id="IPR050213">
    <property type="entry name" value="GST_superfamily"/>
</dbReference>
<dbReference type="InterPro" id="IPR004045">
    <property type="entry name" value="Glutathione_S-Trfase_N"/>
</dbReference>
<dbReference type="SFLD" id="SFLDG00363">
    <property type="entry name" value="AMPS_(cytGST):_Alpha-__Mu-__Pi"/>
    <property type="match status" value="1"/>
</dbReference>
<comment type="caution">
    <text evidence="8">The sequence shown here is derived from an EMBL/GenBank/DDBJ whole genome shotgun (WGS) entry which is preliminary data.</text>
</comment>
<dbReference type="AlphaFoldDB" id="A0A2A2KNX3"/>
<dbReference type="OrthoDB" id="414243at2759"/>
<sequence>MVHYKLYYFPVRGYAETARQLFALSKTPYEDIRITHEEWPKHKAEMPFEKMPVLSIGEQKLPQSFAIIRYLARQFGYAGKNPLEEATVDALGDLMKDYFSEAQPYFVAMREQKPAAEQEKLKKEAFQPAVERLFKFLEKYLKKSKSGFLVDSGLTWVDLFVTDHLGTLTGFEPHALDGHKELQHLREKVLTVPEIKEWVAKRPATQM</sequence>
<dbReference type="SUPFAM" id="SSF47616">
    <property type="entry name" value="GST C-terminal domain-like"/>
    <property type="match status" value="1"/>
</dbReference>
<dbReference type="SFLD" id="SFLDG01205">
    <property type="entry name" value="AMPS.1"/>
    <property type="match status" value="1"/>
</dbReference>
<reference evidence="8 9" key="1">
    <citation type="journal article" date="2017" name="Curr. Biol.">
        <title>Genome architecture and evolution of a unichromosomal asexual nematode.</title>
        <authorList>
            <person name="Fradin H."/>
            <person name="Zegar C."/>
            <person name="Gutwein M."/>
            <person name="Lucas J."/>
            <person name="Kovtun M."/>
            <person name="Corcoran D."/>
            <person name="Baugh L.R."/>
            <person name="Kiontke K."/>
            <person name="Gunsalus K."/>
            <person name="Fitch D.H."/>
            <person name="Piano F."/>
        </authorList>
    </citation>
    <scope>NUCLEOTIDE SEQUENCE [LARGE SCALE GENOMIC DNA]</scope>
    <source>
        <strain evidence="8">PF1309</strain>
    </source>
</reference>
<dbReference type="SFLD" id="SFLDS00019">
    <property type="entry name" value="Glutathione_Transferase_(cytos"/>
    <property type="match status" value="1"/>
</dbReference>
<evidence type="ECO:0000256" key="2">
    <source>
        <dbReference type="ARBA" id="ARBA00022679"/>
    </source>
</evidence>
<keyword evidence="9" id="KW-1185">Reference proteome</keyword>
<comment type="similarity">
    <text evidence="3">Belongs to the GST superfamily. Sigma family.</text>
</comment>
<dbReference type="Gene3D" id="3.40.30.10">
    <property type="entry name" value="Glutaredoxin"/>
    <property type="match status" value="1"/>
</dbReference>
<evidence type="ECO:0000259" key="6">
    <source>
        <dbReference type="PROSITE" id="PS50404"/>
    </source>
</evidence>
<name>A0A2A2KNX3_9BILA</name>
<dbReference type="SUPFAM" id="SSF52833">
    <property type="entry name" value="Thioredoxin-like"/>
    <property type="match status" value="1"/>
</dbReference>
<evidence type="ECO:0000313" key="9">
    <source>
        <dbReference type="Proteomes" id="UP000218231"/>
    </source>
</evidence>
<evidence type="ECO:0000256" key="1">
    <source>
        <dbReference type="ARBA" id="ARBA00012452"/>
    </source>
</evidence>
<dbReference type="CDD" id="cd03192">
    <property type="entry name" value="GST_C_Sigma_like"/>
    <property type="match status" value="1"/>
</dbReference>
<feature type="domain" description="GST N-terminal" evidence="6">
    <location>
        <begin position="2"/>
        <end position="79"/>
    </location>
</feature>
<protein>
    <recommendedName>
        <fullName evidence="1">glutathione transferase</fullName>
        <ecNumber evidence="1">2.5.1.18</ecNumber>
    </recommendedName>
    <alternativeName>
        <fullName evidence="5">GST class-sigma</fullName>
    </alternativeName>
</protein>
<gene>
    <name evidence="8" type="ORF">WR25_14693</name>
</gene>
<dbReference type="GO" id="GO:0006749">
    <property type="term" value="P:glutathione metabolic process"/>
    <property type="evidence" value="ECO:0007669"/>
    <property type="project" value="TreeGrafter"/>
</dbReference>
<feature type="domain" description="GST C-terminal" evidence="7">
    <location>
        <begin position="81"/>
        <end position="207"/>
    </location>
</feature>
<dbReference type="EMBL" id="LIAE01008075">
    <property type="protein sequence ID" value="PAV75523.1"/>
    <property type="molecule type" value="Genomic_DNA"/>
</dbReference>
<evidence type="ECO:0000256" key="5">
    <source>
        <dbReference type="ARBA" id="ARBA00078118"/>
    </source>
</evidence>
<dbReference type="FunFam" id="3.40.30.10:FF:000189">
    <property type="entry name" value="Glutathione S-Transferase"/>
    <property type="match status" value="1"/>
</dbReference>
<dbReference type="InterPro" id="IPR010987">
    <property type="entry name" value="Glutathione-S-Trfase_C-like"/>
</dbReference>
<dbReference type="FunFam" id="1.20.1050.10:FF:000031">
    <property type="entry name" value="Glutathione S-Transferase"/>
    <property type="match status" value="1"/>
</dbReference>
<evidence type="ECO:0000313" key="8">
    <source>
        <dbReference type="EMBL" id="PAV75523.1"/>
    </source>
</evidence>
<keyword evidence="2" id="KW-0808">Transferase</keyword>
<evidence type="ECO:0000259" key="7">
    <source>
        <dbReference type="PROSITE" id="PS50405"/>
    </source>
</evidence>
<dbReference type="InterPro" id="IPR036282">
    <property type="entry name" value="Glutathione-S-Trfase_C_sf"/>
</dbReference>
<dbReference type="Gene3D" id="1.20.1050.10">
    <property type="match status" value="1"/>
</dbReference>
<dbReference type="PROSITE" id="PS50405">
    <property type="entry name" value="GST_CTER"/>
    <property type="match status" value="1"/>
</dbReference>
<dbReference type="EC" id="2.5.1.18" evidence="1"/>
<dbReference type="InterPro" id="IPR036249">
    <property type="entry name" value="Thioredoxin-like_sf"/>
</dbReference>
<dbReference type="STRING" id="2018661.A0A2A2KNX3"/>
<organism evidence="8 9">
    <name type="scientific">Diploscapter pachys</name>
    <dbReference type="NCBI Taxonomy" id="2018661"/>
    <lineage>
        <taxon>Eukaryota</taxon>
        <taxon>Metazoa</taxon>
        <taxon>Ecdysozoa</taxon>
        <taxon>Nematoda</taxon>
        <taxon>Chromadorea</taxon>
        <taxon>Rhabditida</taxon>
        <taxon>Rhabditina</taxon>
        <taxon>Rhabditomorpha</taxon>
        <taxon>Rhabditoidea</taxon>
        <taxon>Rhabditidae</taxon>
        <taxon>Diploscapter</taxon>
    </lineage>
</organism>
<dbReference type="Pfam" id="PF14497">
    <property type="entry name" value="GST_C_3"/>
    <property type="match status" value="1"/>
</dbReference>
<evidence type="ECO:0000256" key="3">
    <source>
        <dbReference type="ARBA" id="ARBA00038317"/>
    </source>
</evidence>
<dbReference type="PANTHER" id="PTHR11571">
    <property type="entry name" value="GLUTATHIONE S-TRANSFERASE"/>
    <property type="match status" value="1"/>
</dbReference>